<dbReference type="PANTHER" id="PTHR43780:SF2">
    <property type="entry name" value="1-AMINOCYCLOPROPANE-1-CARBOXYLATE DEAMINASE-RELATED"/>
    <property type="match status" value="1"/>
</dbReference>
<evidence type="ECO:0000256" key="2">
    <source>
        <dbReference type="ARBA" id="ARBA00008639"/>
    </source>
</evidence>
<dbReference type="Proteomes" id="UP000451565">
    <property type="component" value="Unassembled WGS sequence"/>
</dbReference>
<keyword evidence="8" id="KW-1185">Reference proteome</keyword>
<proteinExistence type="inferred from homology"/>
<keyword evidence="3 5" id="KW-0663">Pyridoxal phosphate</keyword>
<comment type="similarity">
    <text evidence="2">Belongs to the ACC deaminase/D-cysteine desulfhydrase family.</text>
</comment>
<evidence type="ECO:0000256" key="5">
    <source>
        <dbReference type="PIRSR" id="PIRSR006278-2"/>
    </source>
</evidence>
<reference evidence="7 8" key="1">
    <citation type="submission" date="2019-10" db="EMBL/GenBank/DDBJ databases">
        <title>Glaciimonas soli sp. nov., a psychrophilic bacterium isolated from the forest soil of a high elevation mountain in Taiwan.</title>
        <authorList>
            <person name="Wang L.-T."/>
            <person name="Shieh W.Y."/>
        </authorList>
    </citation>
    <scope>NUCLEOTIDE SEQUENCE [LARGE SCALE GENOMIC DNA]</scope>
    <source>
        <strain evidence="7 8">GS1</strain>
    </source>
</reference>
<comment type="caution">
    <text evidence="7">The sequence shown here is derived from an EMBL/GenBank/DDBJ whole genome shotgun (WGS) entry which is preliminary data.</text>
</comment>
<evidence type="ECO:0000256" key="4">
    <source>
        <dbReference type="PIRSR" id="PIRSR006278-1"/>
    </source>
</evidence>
<dbReference type="Gene3D" id="3.40.50.1100">
    <property type="match status" value="2"/>
</dbReference>
<sequence>MMQFSFPPSPCQRLQSRYFPGLQIWVKRDDLLHTQVSGNKFRKLKYALQACSTNTTLVTMGGPWSNHLHATAHAAALGGWRSIGLVRGAAEVTTATLDDCVASGMQLRFLTRDAYRNLRTETEGWQHYVDSALIDSALWLPEGGSAPQALRGVSEVIQEVEAELHFIPDTIVVACGTGATLAGILAGLDGRSQALGIAVLKNATYLHAEIAALLQAAGYPSHQNYELLTDFHQGGYGKAPPELLTFCREFSAESGIPIEPVYTGKVFYALAQMAQAGAFRADQRILVIHTGGLQGARGFAT</sequence>
<dbReference type="InterPro" id="IPR036052">
    <property type="entry name" value="TrpB-like_PALP_sf"/>
</dbReference>
<evidence type="ECO:0000256" key="1">
    <source>
        <dbReference type="ARBA" id="ARBA00001933"/>
    </source>
</evidence>
<dbReference type="OrthoDB" id="9801249at2"/>
<dbReference type="SUPFAM" id="SSF53686">
    <property type="entry name" value="Tryptophan synthase beta subunit-like PLP-dependent enzymes"/>
    <property type="match status" value="1"/>
</dbReference>
<gene>
    <name evidence="7" type="ORF">GEV47_04395</name>
</gene>
<evidence type="ECO:0000313" key="8">
    <source>
        <dbReference type="Proteomes" id="UP000451565"/>
    </source>
</evidence>
<dbReference type="InterPro" id="IPR001926">
    <property type="entry name" value="TrpB-like_PALP"/>
</dbReference>
<accession>A0A843YKL2</accession>
<dbReference type="InterPro" id="IPR027278">
    <property type="entry name" value="ACCD_DCysDesulf"/>
</dbReference>
<dbReference type="AlphaFoldDB" id="A0A843YKL2"/>
<evidence type="ECO:0000313" key="7">
    <source>
        <dbReference type="EMBL" id="MQQ99924.1"/>
    </source>
</evidence>
<name>A0A843YKL2_9BURK</name>
<dbReference type="PANTHER" id="PTHR43780">
    <property type="entry name" value="1-AMINOCYCLOPROPANE-1-CARBOXYLATE DEAMINASE-RELATED"/>
    <property type="match status" value="1"/>
</dbReference>
<protein>
    <submittedName>
        <fullName evidence="7">Pyridoxal-phosphate dependent enzyme</fullName>
    </submittedName>
</protein>
<dbReference type="PIRSF" id="PIRSF006278">
    <property type="entry name" value="ACCD_DCysDesulf"/>
    <property type="match status" value="1"/>
</dbReference>
<dbReference type="Pfam" id="PF00291">
    <property type="entry name" value="PALP"/>
    <property type="match status" value="1"/>
</dbReference>
<dbReference type="EMBL" id="WINI01000001">
    <property type="protein sequence ID" value="MQQ99924.1"/>
    <property type="molecule type" value="Genomic_DNA"/>
</dbReference>
<feature type="domain" description="Tryptophan synthase beta chain-like PALP" evidence="6">
    <location>
        <begin position="8"/>
        <end position="291"/>
    </location>
</feature>
<organism evidence="7 8">
    <name type="scientific">Glaciimonas soli</name>
    <dbReference type="NCBI Taxonomy" id="2590999"/>
    <lineage>
        <taxon>Bacteria</taxon>
        <taxon>Pseudomonadati</taxon>
        <taxon>Pseudomonadota</taxon>
        <taxon>Betaproteobacteria</taxon>
        <taxon>Burkholderiales</taxon>
        <taxon>Oxalobacteraceae</taxon>
        <taxon>Glaciimonas</taxon>
    </lineage>
</organism>
<feature type="active site" description="Nucleophile" evidence="4">
    <location>
        <position position="65"/>
    </location>
</feature>
<evidence type="ECO:0000259" key="6">
    <source>
        <dbReference type="Pfam" id="PF00291"/>
    </source>
</evidence>
<comment type="cofactor">
    <cofactor evidence="1">
        <name>pyridoxal 5'-phosphate</name>
        <dbReference type="ChEBI" id="CHEBI:597326"/>
    </cofactor>
</comment>
<feature type="modified residue" description="N6-(pyridoxal phosphate)lysine" evidence="5">
    <location>
        <position position="40"/>
    </location>
</feature>
<evidence type="ECO:0000256" key="3">
    <source>
        <dbReference type="ARBA" id="ARBA00022898"/>
    </source>
</evidence>
<dbReference type="GO" id="GO:0019148">
    <property type="term" value="F:D-cysteine desulfhydrase activity"/>
    <property type="evidence" value="ECO:0007669"/>
    <property type="project" value="TreeGrafter"/>
</dbReference>